<evidence type="ECO:0000256" key="3">
    <source>
        <dbReference type="ARBA" id="ARBA00023163"/>
    </source>
</evidence>
<sequence length="340" mass="38414">MKYTMKDIAQAAGVSLSTVSLVLNDRPVRVSDKTRKRIKQIAAETHYQPNSAAVSLSRHVSYNIGLIVPDITNPFFAQMTREINEQLAQHGYSTLFADSNNSAEKERHILHNMVSRGVDGILLVPSNEFFYQDMEKLQKQIDETGKPFVLVNATADKLRVCSVNFDNFQGAALATQELIDHGHRNIAFIQGKAQYVNAPERYQGYRQTLEKNGLTFHPDFLYEGDYSIESGYQAASSIINNNEVTAVLSSSDMMLFGIIKWANEHQVNAFNRFSMIGFDNDPYDVITQYPLTTVDQQISKMVSESVGALLKMIVNKKITHQKLIVTPELIRRQSVRMIKK</sequence>
<dbReference type="InterPro" id="IPR025997">
    <property type="entry name" value="SBP_2_dom"/>
</dbReference>
<evidence type="ECO:0000256" key="2">
    <source>
        <dbReference type="ARBA" id="ARBA00023125"/>
    </source>
</evidence>
<evidence type="ECO:0000256" key="1">
    <source>
        <dbReference type="ARBA" id="ARBA00023015"/>
    </source>
</evidence>
<comment type="caution">
    <text evidence="5">The sequence shown here is derived from an EMBL/GenBank/DDBJ whole genome shotgun (WGS) entry which is preliminary data.</text>
</comment>
<evidence type="ECO:0000313" key="6">
    <source>
        <dbReference type="Proteomes" id="UP000006035"/>
    </source>
</evidence>
<dbReference type="InterPro" id="IPR000843">
    <property type="entry name" value="HTH_LacI"/>
</dbReference>
<feature type="domain" description="HTH lacI-type" evidence="4">
    <location>
        <begin position="3"/>
        <end position="58"/>
    </location>
</feature>
<dbReference type="CDD" id="cd01392">
    <property type="entry name" value="HTH_LacI"/>
    <property type="match status" value="1"/>
</dbReference>
<name>A0ABN0D4W2_9LACO</name>
<organism evidence="5 6">
    <name type="scientific">Limosilactobacillus oris F0423</name>
    <dbReference type="NCBI Taxonomy" id="944562"/>
    <lineage>
        <taxon>Bacteria</taxon>
        <taxon>Bacillati</taxon>
        <taxon>Bacillota</taxon>
        <taxon>Bacilli</taxon>
        <taxon>Lactobacillales</taxon>
        <taxon>Lactobacillaceae</taxon>
        <taxon>Limosilactobacillus</taxon>
    </lineage>
</organism>
<keyword evidence="1" id="KW-0805">Transcription regulation</keyword>
<dbReference type="Pfam" id="PF00356">
    <property type="entry name" value="LacI"/>
    <property type="match status" value="1"/>
</dbReference>
<dbReference type="PANTHER" id="PTHR30146">
    <property type="entry name" value="LACI-RELATED TRANSCRIPTIONAL REPRESSOR"/>
    <property type="match status" value="1"/>
</dbReference>
<dbReference type="PRINTS" id="PR00036">
    <property type="entry name" value="HTHLACI"/>
</dbReference>
<dbReference type="Pfam" id="PF13407">
    <property type="entry name" value="Peripla_BP_4"/>
    <property type="match status" value="1"/>
</dbReference>
<dbReference type="SUPFAM" id="SSF47413">
    <property type="entry name" value="lambda repressor-like DNA-binding domains"/>
    <property type="match status" value="1"/>
</dbReference>
<evidence type="ECO:0000313" key="5">
    <source>
        <dbReference type="EMBL" id="EGS36394.1"/>
    </source>
</evidence>
<dbReference type="InterPro" id="IPR028082">
    <property type="entry name" value="Peripla_BP_I"/>
</dbReference>
<proteinExistence type="predicted"/>
<gene>
    <name evidence="5" type="ORF">HMPREF9102_0242</name>
</gene>
<evidence type="ECO:0000259" key="4">
    <source>
        <dbReference type="PROSITE" id="PS50932"/>
    </source>
</evidence>
<dbReference type="InterPro" id="IPR010982">
    <property type="entry name" value="Lambda_DNA-bd_dom_sf"/>
</dbReference>
<dbReference type="Proteomes" id="UP000006035">
    <property type="component" value="Unassembled WGS sequence"/>
</dbReference>
<dbReference type="PROSITE" id="PS50932">
    <property type="entry name" value="HTH_LACI_2"/>
    <property type="match status" value="1"/>
</dbReference>
<keyword evidence="6" id="KW-1185">Reference proteome</keyword>
<dbReference type="Gene3D" id="1.10.260.40">
    <property type="entry name" value="lambda repressor-like DNA-binding domains"/>
    <property type="match status" value="1"/>
</dbReference>
<keyword evidence="2" id="KW-0238">DNA-binding</keyword>
<dbReference type="PANTHER" id="PTHR30146:SF109">
    <property type="entry name" value="HTH-TYPE TRANSCRIPTIONAL REGULATOR GALS"/>
    <property type="match status" value="1"/>
</dbReference>
<dbReference type="CDD" id="cd06267">
    <property type="entry name" value="PBP1_LacI_sugar_binding-like"/>
    <property type="match status" value="1"/>
</dbReference>
<keyword evidence="3" id="KW-0804">Transcription</keyword>
<protein>
    <submittedName>
        <fullName evidence="5">Sugar-binding domain protein</fullName>
    </submittedName>
</protein>
<dbReference type="SUPFAM" id="SSF53822">
    <property type="entry name" value="Periplasmic binding protein-like I"/>
    <property type="match status" value="1"/>
</dbReference>
<dbReference type="EMBL" id="AFTL01000017">
    <property type="protein sequence ID" value="EGS36394.1"/>
    <property type="molecule type" value="Genomic_DNA"/>
</dbReference>
<dbReference type="Gene3D" id="3.40.50.2300">
    <property type="match status" value="2"/>
</dbReference>
<reference evidence="5 6" key="1">
    <citation type="submission" date="2011-05" db="EMBL/GenBank/DDBJ databases">
        <authorList>
            <person name="Durkin A.S."/>
            <person name="Kim M."/>
            <person name="Radune D."/>
            <person name="Hostetler J."/>
            <person name="Torralba M."/>
            <person name="Gillis M."/>
            <person name="Methe B."/>
            <person name="Sutton G."/>
            <person name="Nelson K.E."/>
        </authorList>
    </citation>
    <scope>NUCLEOTIDE SEQUENCE [LARGE SCALE GENOMIC DNA]</scope>
    <source>
        <strain evidence="5 6">F0423</strain>
    </source>
</reference>
<dbReference type="SMART" id="SM00354">
    <property type="entry name" value="HTH_LACI"/>
    <property type="match status" value="1"/>
</dbReference>
<dbReference type="PROSITE" id="PS00356">
    <property type="entry name" value="HTH_LACI_1"/>
    <property type="match status" value="1"/>
</dbReference>
<accession>A0ABN0D4W2</accession>